<dbReference type="EMBL" id="PITI01000180">
    <property type="protein sequence ID" value="TBU08116.1"/>
    <property type="molecule type" value="Genomic_DNA"/>
</dbReference>
<name>A0A4Q9LJQ7_9MICR</name>
<accession>A0A4Q9LJQ7</accession>
<comment type="caution">
    <text evidence="3">The sequence shown here is derived from an EMBL/GenBank/DDBJ whole genome shotgun (WGS) entry which is preliminary data.</text>
</comment>
<keyword evidence="1" id="KW-1133">Transmembrane helix</keyword>
<dbReference type="AlphaFoldDB" id="A0A4Q9LJQ7"/>
<gene>
    <name evidence="3" type="ORF">CWI36_0180p0020</name>
</gene>
<proteinExistence type="predicted"/>
<evidence type="ECO:0000313" key="3">
    <source>
        <dbReference type="EMBL" id="TBU08116.1"/>
    </source>
</evidence>
<protein>
    <submittedName>
        <fullName evidence="3">Uncharacterized protein</fullName>
    </submittedName>
</protein>
<dbReference type="Proteomes" id="UP000291404">
    <property type="component" value="Unassembled WGS sequence"/>
</dbReference>
<organism evidence="3 4">
    <name type="scientific">Hamiltosporidium magnivora</name>
    <dbReference type="NCBI Taxonomy" id="148818"/>
    <lineage>
        <taxon>Eukaryota</taxon>
        <taxon>Fungi</taxon>
        <taxon>Fungi incertae sedis</taxon>
        <taxon>Microsporidia</taxon>
        <taxon>Dubosqiidae</taxon>
        <taxon>Hamiltosporidium</taxon>
    </lineage>
</organism>
<sequence length="643" mass="73821">MEIRNIVMKLKFLVILQTMWCSNIAESNNLILSNDFVANPERNDEVDLEENRKSIKIKNEKIYLKFKSELLKKDTTSVSKILHTSLNKSNKNFSQNLLSNKRGLNNHYSYFERTDSRILNPKTRSDVSLKSNNSNLCSTSIDESDTETSNISSIYSSSDLSYDADIETSSDDFYPSLFKERHDDNNSANNSINCATENMNSALKKENISVDIVSETEAGVKSNLIEAENNDLQLIEEISPIHDSKKSKQNCLSTNKRSRLGYFKYILSSTYIYVNEFLKYRKLPSSKQKCEEVTTESVTSSYRMINNSSSVKTSLNNLLTTIKIKISFTRTKGAIFFNRSFERISKVYQSTQTYTIEFFHKINIVSSAVKKILKINDILYILKYIICISLNKSEGSQKSYDNTPSFLVEGSVGLDDSIGLFTIDEDFDIFLKNIFKGFISKKKALKQMKSQFKEIMLNEFKNEIKNKNKISMSSFIERLNNKDTTLDIFITANFSDLVFTNHSNESDQNEKIELINKSSSPDQDINISKEVLDGNENVLTNFNISRTNDSFLLEDLNENTDNNSLLELTFVNDALYIRKEKQALTELESSKQTHLEKNDNNISQKIDSENDMPVVIFLLSFLFITVLISLIFVLFKKTFRFNL</sequence>
<reference evidence="3 4" key="1">
    <citation type="submission" date="2017-12" db="EMBL/GenBank/DDBJ databases">
        <authorList>
            <person name="Pombert J.-F."/>
            <person name="Haag K.L."/>
            <person name="Ebert D."/>
        </authorList>
    </citation>
    <scope>NUCLEOTIDE SEQUENCE [LARGE SCALE GENOMIC DNA]</scope>
    <source>
        <strain evidence="3">BE-OM-2</strain>
    </source>
</reference>
<keyword evidence="2" id="KW-0732">Signal</keyword>
<evidence type="ECO:0000313" key="4">
    <source>
        <dbReference type="Proteomes" id="UP000291404"/>
    </source>
</evidence>
<dbReference type="VEuPathDB" id="MicrosporidiaDB:CWI36_0180p0020"/>
<keyword evidence="1" id="KW-0812">Transmembrane</keyword>
<feature type="signal peptide" evidence="2">
    <location>
        <begin position="1"/>
        <end position="27"/>
    </location>
</feature>
<dbReference type="VEuPathDB" id="MicrosporidiaDB:CWI39_1509p0010"/>
<feature type="chain" id="PRO_5020551171" evidence="2">
    <location>
        <begin position="28"/>
        <end position="643"/>
    </location>
</feature>
<feature type="transmembrane region" description="Helical" evidence="1">
    <location>
        <begin position="614"/>
        <end position="635"/>
    </location>
</feature>
<keyword evidence="1" id="KW-0472">Membrane</keyword>
<keyword evidence="4" id="KW-1185">Reference proteome</keyword>
<evidence type="ECO:0000256" key="1">
    <source>
        <dbReference type="SAM" id="Phobius"/>
    </source>
</evidence>
<evidence type="ECO:0000256" key="2">
    <source>
        <dbReference type="SAM" id="SignalP"/>
    </source>
</evidence>